<proteinExistence type="predicted"/>
<keyword evidence="3" id="KW-1185">Reference proteome</keyword>
<protein>
    <submittedName>
        <fullName evidence="2">Short-chain dehydrogenase</fullName>
    </submittedName>
</protein>
<dbReference type="AlphaFoldDB" id="A0A345UIM7"/>
<dbReference type="RefSeq" id="WP_114985710.1">
    <property type="nucleotide sequence ID" value="NZ_CP027806.1"/>
</dbReference>
<evidence type="ECO:0000313" key="2">
    <source>
        <dbReference type="EMBL" id="AXJ00329.1"/>
    </source>
</evidence>
<dbReference type="KEGG" id="cprv:CYPRO_1064"/>
<evidence type="ECO:0000259" key="1">
    <source>
        <dbReference type="SMART" id="SM00822"/>
    </source>
</evidence>
<dbReference type="PANTHER" id="PTHR43975:SF2">
    <property type="entry name" value="EG:BACR7A4.14 PROTEIN-RELATED"/>
    <property type="match status" value="1"/>
</dbReference>
<dbReference type="Gene3D" id="3.40.50.720">
    <property type="entry name" value="NAD(P)-binding Rossmann-like Domain"/>
    <property type="match status" value="1"/>
</dbReference>
<dbReference type="InterPro" id="IPR036291">
    <property type="entry name" value="NAD(P)-bd_dom_sf"/>
</dbReference>
<dbReference type="Proteomes" id="UP000254808">
    <property type="component" value="Chromosome"/>
</dbReference>
<accession>A0A345UIM7</accession>
<dbReference type="PANTHER" id="PTHR43975">
    <property type="entry name" value="ZGC:101858"/>
    <property type="match status" value="1"/>
</dbReference>
<dbReference type="Pfam" id="PF00106">
    <property type="entry name" value="adh_short"/>
    <property type="match status" value="1"/>
</dbReference>
<feature type="domain" description="Ketoreductase" evidence="1">
    <location>
        <begin position="2"/>
        <end position="182"/>
    </location>
</feature>
<dbReference type="EMBL" id="CP027806">
    <property type="protein sequence ID" value="AXJ00329.1"/>
    <property type="molecule type" value="Genomic_DNA"/>
</dbReference>
<reference evidence="2 3" key="1">
    <citation type="submission" date="2018-03" db="EMBL/GenBank/DDBJ databases">
        <title>Phenotypic and genomic properties of Cyclonatronum proteinivorum gen. nov., sp. nov., a haloalkaliphilic bacteroidete from soda lakes possessing Na+-translocating rhodopsin.</title>
        <authorList>
            <person name="Toshchakov S.V."/>
            <person name="Korzhenkov A."/>
            <person name="Samarov N.I."/>
            <person name="Kublanov I.V."/>
            <person name="Muntyan M.S."/>
            <person name="Sorokin D.Y."/>
        </authorList>
    </citation>
    <scope>NUCLEOTIDE SEQUENCE [LARGE SCALE GENOMIC DNA]</scope>
    <source>
        <strain evidence="2 3">Omega</strain>
    </source>
</reference>
<dbReference type="InterPro" id="IPR002347">
    <property type="entry name" value="SDR_fam"/>
</dbReference>
<dbReference type="PRINTS" id="PR00081">
    <property type="entry name" value="GDHRDH"/>
</dbReference>
<dbReference type="InterPro" id="IPR057326">
    <property type="entry name" value="KR_dom"/>
</dbReference>
<dbReference type="CDD" id="cd05233">
    <property type="entry name" value="SDR_c"/>
    <property type="match status" value="1"/>
</dbReference>
<evidence type="ECO:0000313" key="3">
    <source>
        <dbReference type="Proteomes" id="UP000254808"/>
    </source>
</evidence>
<organism evidence="2 3">
    <name type="scientific">Cyclonatronum proteinivorum</name>
    <dbReference type="NCBI Taxonomy" id="1457365"/>
    <lineage>
        <taxon>Bacteria</taxon>
        <taxon>Pseudomonadati</taxon>
        <taxon>Balneolota</taxon>
        <taxon>Balneolia</taxon>
        <taxon>Balneolales</taxon>
        <taxon>Cyclonatronaceae</taxon>
        <taxon>Cyclonatronum</taxon>
    </lineage>
</organism>
<dbReference type="SMART" id="SM00822">
    <property type="entry name" value="PKS_KR"/>
    <property type="match status" value="1"/>
</dbReference>
<dbReference type="OrthoDB" id="9787298at2"/>
<name>A0A345UIM7_9BACT</name>
<gene>
    <name evidence="2" type="ORF">CYPRO_1064</name>
</gene>
<dbReference type="SUPFAM" id="SSF51735">
    <property type="entry name" value="NAD(P)-binding Rossmann-fold domains"/>
    <property type="match status" value="1"/>
</dbReference>
<sequence length="230" mass="24366">MKTILVTGASRGIGLETANWLLSKGFRVIGLARSAKPLDALRKAWPDAAETLTGDLCDDTTYARLDALLAEKDLTLDGIVHNAGALLNKPFTETSDADWQYLLDANLMSAVRLVRSCKSRLNSGAHVLFIGSMGGYQGSSKFPGLAAYSVSKGALSILTECLAAEMAGDQISVNCLCLGAVQTEMLEAAFPGLKAPVEAHQMGAYIGKFASEAHRFFNGKILPVSLADPT</sequence>